<sequence>MEQSLPEEEMILENWVYDCFQAGELHRLVDEEEGVDKRQLDRMVKVAIWCTLKEPSLRPSMRK</sequence>
<keyword evidence="3" id="KW-1185">Reference proteome</keyword>
<dbReference type="PANTHER" id="PTHR47976:SF7">
    <property type="entry name" value="RECEPTOR-LIKE SERINE_THREONINE-PROTEIN KINASE"/>
    <property type="match status" value="1"/>
</dbReference>
<keyword evidence="1" id="KW-0732">Signal</keyword>
<feature type="non-terminal residue" evidence="2">
    <location>
        <position position="63"/>
    </location>
</feature>
<evidence type="ECO:0000313" key="2">
    <source>
        <dbReference type="EMBL" id="PKH99648.1"/>
    </source>
</evidence>
<evidence type="ECO:0000313" key="3">
    <source>
        <dbReference type="Proteomes" id="UP000233551"/>
    </source>
</evidence>
<comment type="caution">
    <text evidence="2">The sequence shown here is derived from an EMBL/GenBank/DDBJ whole genome shotgun (WGS) entry which is preliminary data.</text>
</comment>
<gene>
    <name evidence="2" type="ORF">CRG98_049646</name>
</gene>
<dbReference type="STRING" id="22663.A0A2I0H6Y2"/>
<dbReference type="PANTHER" id="PTHR47976">
    <property type="entry name" value="G-TYPE LECTIN S-RECEPTOR-LIKE SERINE/THREONINE-PROTEIN KINASE SD2-5"/>
    <property type="match status" value="1"/>
</dbReference>
<reference evidence="2 3" key="1">
    <citation type="submission" date="2017-11" db="EMBL/GenBank/DDBJ databases">
        <title>De-novo sequencing of pomegranate (Punica granatum L.) genome.</title>
        <authorList>
            <person name="Akparov Z."/>
            <person name="Amiraslanov A."/>
            <person name="Hajiyeva S."/>
            <person name="Abbasov M."/>
            <person name="Kaur K."/>
            <person name="Hamwieh A."/>
            <person name="Solovyev V."/>
            <person name="Salamov A."/>
            <person name="Braich B."/>
            <person name="Kosarev P."/>
            <person name="Mahmoud A."/>
            <person name="Hajiyev E."/>
            <person name="Babayeva S."/>
            <person name="Izzatullayeva V."/>
            <person name="Mammadov A."/>
            <person name="Mammadov A."/>
            <person name="Sharifova S."/>
            <person name="Ojaghi J."/>
            <person name="Eynullazada K."/>
            <person name="Bayramov B."/>
            <person name="Abdulazimova A."/>
            <person name="Shahmuradov I."/>
        </authorList>
    </citation>
    <scope>NUCLEOTIDE SEQUENCE [LARGE SCALE GENOMIC DNA]</scope>
    <source>
        <strain evidence="3">cv. AG2017</strain>
        <tissue evidence="2">Leaf</tissue>
    </source>
</reference>
<evidence type="ECO:0000256" key="1">
    <source>
        <dbReference type="ARBA" id="ARBA00022729"/>
    </source>
</evidence>
<name>A0A2I0H6Y2_PUNGR</name>
<dbReference type="Gene3D" id="1.10.510.10">
    <property type="entry name" value="Transferase(Phosphotransferase) domain 1"/>
    <property type="match status" value="1"/>
</dbReference>
<protein>
    <submittedName>
        <fullName evidence="2">Uncharacterized protein</fullName>
    </submittedName>
</protein>
<dbReference type="Proteomes" id="UP000233551">
    <property type="component" value="Unassembled WGS sequence"/>
</dbReference>
<proteinExistence type="predicted"/>
<dbReference type="InterPro" id="IPR051343">
    <property type="entry name" value="G-type_lectin_kinases/EP1-like"/>
</dbReference>
<organism evidence="2 3">
    <name type="scientific">Punica granatum</name>
    <name type="common">Pomegranate</name>
    <dbReference type="NCBI Taxonomy" id="22663"/>
    <lineage>
        <taxon>Eukaryota</taxon>
        <taxon>Viridiplantae</taxon>
        <taxon>Streptophyta</taxon>
        <taxon>Embryophyta</taxon>
        <taxon>Tracheophyta</taxon>
        <taxon>Spermatophyta</taxon>
        <taxon>Magnoliopsida</taxon>
        <taxon>eudicotyledons</taxon>
        <taxon>Gunneridae</taxon>
        <taxon>Pentapetalae</taxon>
        <taxon>rosids</taxon>
        <taxon>malvids</taxon>
        <taxon>Myrtales</taxon>
        <taxon>Lythraceae</taxon>
        <taxon>Punica</taxon>
    </lineage>
</organism>
<dbReference type="EMBL" id="PGOL01041639">
    <property type="protein sequence ID" value="PKH99648.1"/>
    <property type="molecule type" value="Genomic_DNA"/>
</dbReference>
<accession>A0A2I0H6Y2</accession>
<dbReference type="AlphaFoldDB" id="A0A2I0H6Y2"/>